<comment type="caution">
    <text evidence="3">The sequence shown here is derived from an EMBL/GenBank/DDBJ whole genome shotgun (WGS) entry which is preliminary data.</text>
</comment>
<feature type="region of interest" description="Disordered" evidence="1">
    <location>
        <begin position="312"/>
        <end position="338"/>
    </location>
</feature>
<dbReference type="Proteomes" id="UP001302126">
    <property type="component" value="Unassembled WGS sequence"/>
</dbReference>
<dbReference type="AlphaFoldDB" id="A0AAN6X5G4"/>
<dbReference type="EMBL" id="MU864351">
    <property type="protein sequence ID" value="KAK4193250.1"/>
    <property type="molecule type" value="Genomic_DNA"/>
</dbReference>
<gene>
    <name evidence="3" type="ORF">QBC35DRAFT_100271</name>
</gene>
<sequence length="338" mass="35774">MSFLPTPTHTPFTLSTFPSVPLTTTFVKPLRCTGIYLPSPRNVYMMDEQSACLPTGFKTDEKSFFSPGIACPSGYWSACSDSAGVSTITTVTCCPIYRSDVSLSCVDPLTLSNRWANLFCTWMAPESGAVITVTWSSGGSVSKETPTVAYPGGVNAFGIRMVHQSSDLFTASSTTATASPTTTAQSDTQSNTAEPNTPPGATLASISPPANNSSLGTGAIVAIGVVIPLLAILTAIGFFLWWRRRKATGTADVPFAQMPPPVGHGGYPVHSDYKYVYTGTAPADPYPQEMPAGTDRAEMAAGYYGSGLPSVYNTPQELPATTTRGPERESGVFNRDRI</sequence>
<proteinExistence type="predicted"/>
<accession>A0AAN6X5G4</accession>
<keyword evidence="2" id="KW-0812">Transmembrane</keyword>
<name>A0AAN6X5G4_9PEZI</name>
<evidence type="ECO:0000313" key="3">
    <source>
        <dbReference type="EMBL" id="KAK4193250.1"/>
    </source>
</evidence>
<evidence type="ECO:0000313" key="4">
    <source>
        <dbReference type="Proteomes" id="UP001302126"/>
    </source>
</evidence>
<feature type="compositionally biased region" description="Low complexity" evidence="1">
    <location>
        <begin position="174"/>
        <end position="190"/>
    </location>
</feature>
<keyword evidence="2" id="KW-0472">Membrane</keyword>
<evidence type="ECO:0000256" key="2">
    <source>
        <dbReference type="SAM" id="Phobius"/>
    </source>
</evidence>
<feature type="compositionally biased region" description="Polar residues" evidence="1">
    <location>
        <begin position="312"/>
        <end position="324"/>
    </location>
</feature>
<keyword evidence="2" id="KW-1133">Transmembrane helix</keyword>
<feature type="compositionally biased region" description="Basic and acidic residues" evidence="1">
    <location>
        <begin position="325"/>
        <end position="338"/>
    </location>
</feature>
<feature type="transmembrane region" description="Helical" evidence="2">
    <location>
        <begin position="215"/>
        <end position="242"/>
    </location>
</feature>
<organism evidence="3 4">
    <name type="scientific">Podospora australis</name>
    <dbReference type="NCBI Taxonomy" id="1536484"/>
    <lineage>
        <taxon>Eukaryota</taxon>
        <taxon>Fungi</taxon>
        <taxon>Dikarya</taxon>
        <taxon>Ascomycota</taxon>
        <taxon>Pezizomycotina</taxon>
        <taxon>Sordariomycetes</taxon>
        <taxon>Sordariomycetidae</taxon>
        <taxon>Sordariales</taxon>
        <taxon>Podosporaceae</taxon>
        <taxon>Podospora</taxon>
    </lineage>
</organism>
<feature type="region of interest" description="Disordered" evidence="1">
    <location>
        <begin position="174"/>
        <end position="208"/>
    </location>
</feature>
<reference evidence="3" key="1">
    <citation type="journal article" date="2023" name="Mol. Phylogenet. Evol.">
        <title>Genome-scale phylogeny and comparative genomics of the fungal order Sordariales.</title>
        <authorList>
            <person name="Hensen N."/>
            <person name="Bonometti L."/>
            <person name="Westerberg I."/>
            <person name="Brannstrom I.O."/>
            <person name="Guillou S."/>
            <person name="Cros-Aarteil S."/>
            <person name="Calhoun S."/>
            <person name="Haridas S."/>
            <person name="Kuo A."/>
            <person name="Mondo S."/>
            <person name="Pangilinan J."/>
            <person name="Riley R."/>
            <person name="LaButti K."/>
            <person name="Andreopoulos B."/>
            <person name="Lipzen A."/>
            <person name="Chen C."/>
            <person name="Yan M."/>
            <person name="Daum C."/>
            <person name="Ng V."/>
            <person name="Clum A."/>
            <person name="Steindorff A."/>
            <person name="Ohm R.A."/>
            <person name="Martin F."/>
            <person name="Silar P."/>
            <person name="Natvig D.O."/>
            <person name="Lalanne C."/>
            <person name="Gautier V."/>
            <person name="Ament-Velasquez S.L."/>
            <person name="Kruys A."/>
            <person name="Hutchinson M.I."/>
            <person name="Powell A.J."/>
            <person name="Barry K."/>
            <person name="Miller A.N."/>
            <person name="Grigoriev I.V."/>
            <person name="Debuchy R."/>
            <person name="Gladieux P."/>
            <person name="Hiltunen Thoren M."/>
            <person name="Johannesson H."/>
        </authorList>
    </citation>
    <scope>NUCLEOTIDE SEQUENCE</scope>
    <source>
        <strain evidence="3">PSN309</strain>
    </source>
</reference>
<protein>
    <submittedName>
        <fullName evidence="3">Uncharacterized protein</fullName>
    </submittedName>
</protein>
<reference evidence="3" key="2">
    <citation type="submission" date="2023-05" db="EMBL/GenBank/DDBJ databases">
        <authorList>
            <consortium name="Lawrence Berkeley National Laboratory"/>
            <person name="Steindorff A."/>
            <person name="Hensen N."/>
            <person name="Bonometti L."/>
            <person name="Westerberg I."/>
            <person name="Brannstrom I.O."/>
            <person name="Guillou S."/>
            <person name="Cros-Aarteil S."/>
            <person name="Calhoun S."/>
            <person name="Haridas S."/>
            <person name="Kuo A."/>
            <person name="Mondo S."/>
            <person name="Pangilinan J."/>
            <person name="Riley R."/>
            <person name="Labutti K."/>
            <person name="Andreopoulos B."/>
            <person name="Lipzen A."/>
            <person name="Chen C."/>
            <person name="Yanf M."/>
            <person name="Daum C."/>
            <person name="Ng V."/>
            <person name="Clum A."/>
            <person name="Ohm R."/>
            <person name="Martin F."/>
            <person name="Silar P."/>
            <person name="Natvig D."/>
            <person name="Lalanne C."/>
            <person name="Gautier V."/>
            <person name="Ament-Velasquez S.L."/>
            <person name="Kruys A."/>
            <person name="Hutchinson M.I."/>
            <person name="Powell A.J."/>
            <person name="Barry K."/>
            <person name="Miller A.N."/>
            <person name="Grigoriev I.V."/>
            <person name="Debuchy R."/>
            <person name="Gladieux P."/>
            <person name="Thoren M.H."/>
            <person name="Johannesson H."/>
        </authorList>
    </citation>
    <scope>NUCLEOTIDE SEQUENCE</scope>
    <source>
        <strain evidence="3">PSN309</strain>
    </source>
</reference>
<keyword evidence="4" id="KW-1185">Reference proteome</keyword>
<evidence type="ECO:0000256" key="1">
    <source>
        <dbReference type="SAM" id="MobiDB-lite"/>
    </source>
</evidence>